<protein>
    <submittedName>
        <fullName evidence="1">Uncharacterized protein</fullName>
    </submittedName>
</protein>
<dbReference type="AlphaFoldDB" id="A0A0E9TTL1"/>
<proteinExistence type="predicted"/>
<reference evidence="1" key="2">
    <citation type="journal article" date="2015" name="Fish Shellfish Immunol.">
        <title>Early steps in the European eel (Anguilla anguilla)-Vibrio vulnificus interaction in the gills: Role of the RtxA13 toxin.</title>
        <authorList>
            <person name="Callol A."/>
            <person name="Pajuelo D."/>
            <person name="Ebbesson L."/>
            <person name="Teles M."/>
            <person name="MacKenzie S."/>
            <person name="Amaro C."/>
        </authorList>
    </citation>
    <scope>NUCLEOTIDE SEQUENCE</scope>
</reference>
<accession>A0A0E9TTL1</accession>
<organism evidence="1">
    <name type="scientific">Anguilla anguilla</name>
    <name type="common">European freshwater eel</name>
    <name type="synonym">Muraena anguilla</name>
    <dbReference type="NCBI Taxonomy" id="7936"/>
    <lineage>
        <taxon>Eukaryota</taxon>
        <taxon>Metazoa</taxon>
        <taxon>Chordata</taxon>
        <taxon>Craniata</taxon>
        <taxon>Vertebrata</taxon>
        <taxon>Euteleostomi</taxon>
        <taxon>Actinopterygii</taxon>
        <taxon>Neopterygii</taxon>
        <taxon>Teleostei</taxon>
        <taxon>Anguilliformes</taxon>
        <taxon>Anguillidae</taxon>
        <taxon>Anguilla</taxon>
    </lineage>
</organism>
<evidence type="ECO:0000313" key="1">
    <source>
        <dbReference type="EMBL" id="JAH56881.1"/>
    </source>
</evidence>
<sequence>MPAVEKYPFQRALKLQAHRDNAVPSDLVSSTALHRLSTTKVDLHLAECKDLL</sequence>
<dbReference type="EMBL" id="GBXM01051696">
    <property type="protein sequence ID" value="JAH56881.1"/>
    <property type="molecule type" value="Transcribed_RNA"/>
</dbReference>
<reference evidence="1" key="1">
    <citation type="submission" date="2014-11" db="EMBL/GenBank/DDBJ databases">
        <authorList>
            <person name="Amaro Gonzalez C."/>
        </authorList>
    </citation>
    <scope>NUCLEOTIDE SEQUENCE</scope>
</reference>
<name>A0A0E9TTL1_ANGAN</name>